<dbReference type="Pfam" id="PF16363">
    <property type="entry name" value="GDP_Man_Dehyd"/>
    <property type="match status" value="1"/>
</dbReference>
<evidence type="ECO:0000313" key="2">
    <source>
        <dbReference type="EMBL" id="CEG32629.1"/>
    </source>
</evidence>
<comment type="caution">
    <text evidence="2">The sequence shown here is derived from an EMBL/GenBank/DDBJ whole genome shotgun (WGS) entry which is preliminary data.</text>
</comment>
<dbReference type="Proteomes" id="UP000182110">
    <property type="component" value="Unassembled WGS sequence"/>
</dbReference>
<name>A0AAN2PHS3_9BACI</name>
<evidence type="ECO:0000313" key="3">
    <source>
        <dbReference type="Proteomes" id="UP000182110"/>
    </source>
</evidence>
<evidence type="ECO:0000259" key="1">
    <source>
        <dbReference type="Pfam" id="PF16363"/>
    </source>
</evidence>
<dbReference type="InterPro" id="IPR016040">
    <property type="entry name" value="NAD(P)-bd_dom"/>
</dbReference>
<feature type="domain" description="NAD(P)-binding" evidence="1">
    <location>
        <begin position="14"/>
        <end position="315"/>
    </location>
</feature>
<organism evidence="2 3">
    <name type="scientific">Peribacillus simplex</name>
    <dbReference type="NCBI Taxonomy" id="1478"/>
    <lineage>
        <taxon>Bacteria</taxon>
        <taxon>Bacillati</taxon>
        <taxon>Bacillota</taxon>
        <taxon>Bacilli</taxon>
        <taxon>Bacillales</taxon>
        <taxon>Bacillaceae</taxon>
        <taxon>Peribacillus</taxon>
    </lineage>
</organism>
<gene>
    <name evidence="2" type="primary">yfnG</name>
    <name evidence="2" type="ORF">BN1180_02793</name>
</gene>
<accession>A0AAN2PHS3</accession>
<reference evidence="2 3" key="1">
    <citation type="journal article" date="2014" name="Genome Announc.">
        <title>Genome Sequence of Bacillus simplex Strain P558, Isolated from a Human Fecal Sample.</title>
        <authorList>
            <person name="Croce O."/>
            <person name="Hugon P."/>
            <person name="Lagier J.C."/>
            <person name="Bibi F."/>
            <person name="Robert C."/>
            <person name="Azhar E.I."/>
            <person name="Raoult D."/>
            <person name="Fournier P.E."/>
        </authorList>
    </citation>
    <scope>NUCLEOTIDE SEQUENCE [LARGE SCALE GENOMIC DNA]</scope>
    <source>
        <strain evidence="2 3">P558</strain>
    </source>
</reference>
<proteinExistence type="predicted"/>
<protein>
    <submittedName>
        <fullName evidence="2">CDP-glucose 4,6-dehydratase</fullName>
    </submittedName>
</protein>
<dbReference type="InterPro" id="IPR036291">
    <property type="entry name" value="NAD(P)-bd_dom_sf"/>
</dbReference>
<dbReference type="PANTHER" id="PTHR43000">
    <property type="entry name" value="DTDP-D-GLUCOSE 4,6-DEHYDRATASE-RELATED"/>
    <property type="match status" value="1"/>
</dbReference>
<sequence>MNSMNPFWKDRNVLVTGCTGFLGRYLVNELTKSGVNVTGLIRGKGLNSSSFHEDLCSNINYVHGTLADLPMIQEALEKYEIDTVFHLAAQSIVGTANQNPVHTFETNIRGTWNLLEACRHHPVKRIIITSSEKSYGHHTRVPLDETFPLQGRQPYDVSKSCADLIAHTYFYTYKLPVCITRFGNVYGGGDLNFNRIIPQTIRSIIHHESPVIRSDGTFVRDYFHVEDAVYAMMLLAEKMEELEISGEAFNFSNEKPLSVLDVVTKILTVMNSDLHPIILKLANNESKQQFLSAQKAEELLGWKPIFNFDAGLKRTIEWYKEYFRLGE</sequence>
<dbReference type="SUPFAM" id="SSF51735">
    <property type="entry name" value="NAD(P)-binding Rossmann-fold domains"/>
    <property type="match status" value="1"/>
</dbReference>
<dbReference type="Gene3D" id="3.90.25.10">
    <property type="entry name" value="UDP-galactose 4-epimerase, domain 1"/>
    <property type="match status" value="1"/>
</dbReference>
<dbReference type="Gene3D" id="3.40.50.720">
    <property type="entry name" value="NAD(P)-binding Rossmann-like Domain"/>
    <property type="match status" value="1"/>
</dbReference>
<dbReference type="AlphaFoldDB" id="A0AAN2PHS3"/>
<dbReference type="EMBL" id="CCXW01000001">
    <property type="protein sequence ID" value="CEG32629.1"/>
    <property type="molecule type" value="Genomic_DNA"/>
</dbReference>
<keyword evidence="3" id="KW-1185">Reference proteome</keyword>